<dbReference type="AlphaFoldDB" id="A0A2N9FU36"/>
<evidence type="ECO:0000256" key="1">
    <source>
        <dbReference type="ARBA" id="ARBA00004123"/>
    </source>
</evidence>
<dbReference type="PANTHER" id="PTHR34269">
    <property type="entry name" value="TRANSCRIPTION FACTOR B3-DOMAIN FAMILY-RELATED"/>
    <property type="match status" value="1"/>
</dbReference>
<evidence type="ECO:0000313" key="6">
    <source>
        <dbReference type="EMBL" id="SPC90683.1"/>
    </source>
</evidence>
<keyword evidence="2" id="KW-0805">Transcription regulation</keyword>
<evidence type="ECO:0000256" key="3">
    <source>
        <dbReference type="ARBA" id="ARBA00023125"/>
    </source>
</evidence>
<keyword evidence="3" id="KW-0238">DNA-binding</keyword>
<dbReference type="InterPro" id="IPR015300">
    <property type="entry name" value="DNA-bd_pseudobarrel_sf"/>
</dbReference>
<dbReference type="Gene3D" id="2.40.330.10">
    <property type="entry name" value="DNA-binding pseudobarrel domain"/>
    <property type="match status" value="1"/>
</dbReference>
<dbReference type="GO" id="GO:0005634">
    <property type="term" value="C:nucleus"/>
    <property type="evidence" value="ECO:0007669"/>
    <property type="project" value="UniProtKB-SubCell"/>
</dbReference>
<dbReference type="GO" id="GO:0003677">
    <property type="term" value="F:DNA binding"/>
    <property type="evidence" value="ECO:0007669"/>
    <property type="project" value="UniProtKB-KW"/>
</dbReference>
<keyword evidence="5" id="KW-0539">Nucleus</keyword>
<sequence length="232" mass="26920">MVKTVECHWNYRFLLRPKTKNPTTGEMISSSASESREKEPIFYNFMPIPEIDQPQISKEYVFATKTHDGSEEVSTEPFVYGSCITKKRKATENLANLPVFLSLTAFETKRLNLVFNPWVIKKRIGTEPFAGIFLHEDLMKKHVLPLWDARLTEKIKDGVQVGVWDCDTNSEHQLLFQQWAISGSSYYVVIGKPWVTEFVKRRGLNKGDEIGLYWDQRNSRFNFSVLKFVLSN</sequence>
<gene>
    <name evidence="6" type="ORF">FSB_LOCUS18565</name>
</gene>
<protein>
    <recommendedName>
        <fullName evidence="7">TF-B3 domain-containing protein</fullName>
    </recommendedName>
</protein>
<proteinExistence type="predicted"/>
<dbReference type="PANTHER" id="PTHR34269:SF11">
    <property type="entry name" value="B3 DOMAIN PROTEIN"/>
    <property type="match status" value="1"/>
</dbReference>
<evidence type="ECO:0000256" key="4">
    <source>
        <dbReference type="ARBA" id="ARBA00023163"/>
    </source>
</evidence>
<keyword evidence="4" id="KW-0804">Transcription</keyword>
<dbReference type="EMBL" id="OIVN01001169">
    <property type="protein sequence ID" value="SPC90683.1"/>
    <property type="molecule type" value="Genomic_DNA"/>
</dbReference>
<organism evidence="6">
    <name type="scientific">Fagus sylvatica</name>
    <name type="common">Beechnut</name>
    <dbReference type="NCBI Taxonomy" id="28930"/>
    <lineage>
        <taxon>Eukaryota</taxon>
        <taxon>Viridiplantae</taxon>
        <taxon>Streptophyta</taxon>
        <taxon>Embryophyta</taxon>
        <taxon>Tracheophyta</taxon>
        <taxon>Spermatophyta</taxon>
        <taxon>Magnoliopsida</taxon>
        <taxon>eudicotyledons</taxon>
        <taxon>Gunneridae</taxon>
        <taxon>Pentapetalae</taxon>
        <taxon>rosids</taxon>
        <taxon>fabids</taxon>
        <taxon>Fagales</taxon>
        <taxon>Fagaceae</taxon>
        <taxon>Fagus</taxon>
    </lineage>
</organism>
<name>A0A2N9FU36_FAGSY</name>
<comment type="subcellular location">
    <subcellularLocation>
        <location evidence="1">Nucleus</location>
    </subcellularLocation>
</comment>
<evidence type="ECO:0008006" key="7">
    <source>
        <dbReference type="Google" id="ProtNLM"/>
    </source>
</evidence>
<evidence type="ECO:0000256" key="5">
    <source>
        <dbReference type="ARBA" id="ARBA00023242"/>
    </source>
</evidence>
<evidence type="ECO:0000256" key="2">
    <source>
        <dbReference type="ARBA" id="ARBA00023015"/>
    </source>
</evidence>
<accession>A0A2N9FU36</accession>
<dbReference type="InterPro" id="IPR051442">
    <property type="entry name" value="B3_domain"/>
</dbReference>
<reference evidence="6" key="1">
    <citation type="submission" date="2018-02" db="EMBL/GenBank/DDBJ databases">
        <authorList>
            <person name="Cohen D.B."/>
            <person name="Kent A.D."/>
        </authorList>
    </citation>
    <scope>NUCLEOTIDE SEQUENCE</scope>
</reference>